<evidence type="ECO:0000256" key="1">
    <source>
        <dbReference type="SAM" id="MobiDB-lite"/>
    </source>
</evidence>
<reference evidence="2 3" key="1">
    <citation type="submission" date="2016-05" db="EMBL/GenBank/DDBJ databases">
        <title>Comparative analysis of secretome profiles of manganese(II)-oxidizing ascomycete fungi.</title>
        <authorList>
            <consortium name="DOE Joint Genome Institute"/>
            <person name="Zeiner C.A."/>
            <person name="Purvine S.O."/>
            <person name="Zink E.M."/>
            <person name="Wu S."/>
            <person name="Pasa-Tolic L."/>
            <person name="Chaput D.L."/>
            <person name="Haridas S."/>
            <person name="Grigoriev I.V."/>
            <person name="Santelli C.M."/>
            <person name="Hansel C.M."/>
        </authorList>
    </citation>
    <scope>NUCLEOTIDE SEQUENCE [LARGE SCALE GENOMIC DNA]</scope>
    <source>
        <strain evidence="2 3">SRC1lrK2f</strain>
    </source>
</reference>
<keyword evidence="3" id="KW-1185">Reference proteome</keyword>
<evidence type="ECO:0000313" key="3">
    <source>
        <dbReference type="Proteomes" id="UP000077248"/>
    </source>
</evidence>
<gene>
    <name evidence="2" type="ORF">CC77DRAFT_1011230</name>
</gene>
<dbReference type="AlphaFoldDB" id="A0A177DGR1"/>
<feature type="compositionally biased region" description="Pro residues" evidence="1">
    <location>
        <begin position="70"/>
        <end position="79"/>
    </location>
</feature>
<proteinExistence type="predicted"/>
<dbReference type="VEuPathDB" id="FungiDB:CC77DRAFT_1011230"/>
<dbReference type="KEGG" id="aalt:CC77DRAFT_1011230"/>
<protein>
    <submittedName>
        <fullName evidence="2">Uncharacterized protein</fullName>
    </submittedName>
</protein>
<dbReference type="Proteomes" id="UP000077248">
    <property type="component" value="Unassembled WGS sequence"/>
</dbReference>
<evidence type="ECO:0000313" key="2">
    <source>
        <dbReference type="EMBL" id="OAG18009.1"/>
    </source>
</evidence>
<dbReference type="GeneID" id="29109293"/>
<dbReference type="RefSeq" id="XP_018383430.1">
    <property type="nucleotide sequence ID" value="XM_018523699.1"/>
</dbReference>
<feature type="compositionally biased region" description="Low complexity" evidence="1">
    <location>
        <begin position="56"/>
        <end position="69"/>
    </location>
</feature>
<feature type="region of interest" description="Disordered" evidence="1">
    <location>
        <begin position="55"/>
        <end position="80"/>
    </location>
</feature>
<sequence length="180" mass="20589">MFPSTRCSITNVRAIGRPSLSVLSTQIRTLYFCGPKPGDHDPDLPISQHYHAHSRTTNSINKPPTTIIIPTPPARPATPTPTLRISATRICSQTERHTMPYTNKLETARKALDRLVAATYDDATNYNMAVVIISEIARLEAELRRGEIEGKHWQELQKVREDIEGLKNMWQRMERRIFRE</sequence>
<name>A0A177DGR1_ALTAL</name>
<accession>A0A177DGR1</accession>
<dbReference type="EMBL" id="KV441485">
    <property type="protein sequence ID" value="OAG18009.1"/>
    <property type="molecule type" value="Genomic_DNA"/>
</dbReference>
<organism evidence="2 3">
    <name type="scientific">Alternaria alternata</name>
    <name type="common">Alternaria rot fungus</name>
    <name type="synonym">Torula alternata</name>
    <dbReference type="NCBI Taxonomy" id="5599"/>
    <lineage>
        <taxon>Eukaryota</taxon>
        <taxon>Fungi</taxon>
        <taxon>Dikarya</taxon>
        <taxon>Ascomycota</taxon>
        <taxon>Pezizomycotina</taxon>
        <taxon>Dothideomycetes</taxon>
        <taxon>Pleosporomycetidae</taxon>
        <taxon>Pleosporales</taxon>
        <taxon>Pleosporineae</taxon>
        <taxon>Pleosporaceae</taxon>
        <taxon>Alternaria</taxon>
        <taxon>Alternaria sect. Alternaria</taxon>
        <taxon>Alternaria alternata complex</taxon>
    </lineage>
</organism>